<feature type="signal peptide" evidence="1">
    <location>
        <begin position="1"/>
        <end position="22"/>
    </location>
</feature>
<gene>
    <name evidence="2" type="ORF">IAD36_00030</name>
</gene>
<comment type="caution">
    <text evidence="2">The sequence shown here is derived from an EMBL/GenBank/DDBJ whole genome shotgun (WGS) entry which is preliminary data.</text>
</comment>
<protein>
    <submittedName>
        <fullName evidence="2">Extracellular solute-binding protein</fullName>
    </submittedName>
</protein>
<feature type="chain" id="PRO_5039192016" evidence="1">
    <location>
        <begin position="23"/>
        <end position="788"/>
    </location>
</feature>
<dbReference type="Gene3D" id="3.40.190.10">
    <property type="entry name" value="Periplasmic binding protein-like II"/>
    <property type="match status" value="1"/>
</dbReference>
<proteinExistence type="predicted"/>
<evidence type="ECO:0000256" key="1">
    <source>
        <dbReference type="SAM" id="SignalP"/>
    </source>
</evidence>
<organism evidence="2 3">
    <name type="scientific">Candidatus Scatomorpha intestinigallinarum</name>
    <dbReference type="NCBI Taxonomy" id="2840923"/>
    <lineage>
        <taxon>Bacteria</taxon>
        <taxon>Bacillati</taxon>
        <taxon>Bacillota</taxon>
        <taxon>Clostridia</taxon>
        <taxon>Eubacteriales</taxon>
        <taxon>Candidatus Scatomorpha</taxon>
    </lineage>
</organism>
<evidence type="ECO:0000313" key="3">
    <source>
        <dbReference type="Proteomes" id="UP000824238"/>
    </source>
</evidence>
<dbReference type="PANTHER" id="PTHR43649:SF12">
    <property type="entry name" value="DIACETYLCHITOBIOSE BINDING PROTEIN DASA"/>
    <property type="match status" value="1"/>
</dbReference>
<dbReference type="AlphaFoldDB" id="A0A9D1DJI9"/>
<evidence type="ECO:0000313" key="2">
    <source>
        <dbReference type="EMBL" id="HIR53981.1"/>
    </source>
</evidence>
<dbReference type="InterPro" id="IPR050490">
    <property type="entry name" value="Bact_solute-bd_prot1"/>
</dbReference>
<dbReference type="SUPFAM" id="SSF53850">
    <property type="entry name" value="Periplasmic binding protein-like II"/>
    <property type="match status" value="1"/>
</dbReference>
<dbReference type="InterPro" id="IPR006059">
    <property type="entry name" value="SBP"/>
</dbReference>
<reference evidence="2" key="2">
    <citation type="journal article" date="2021" name="PeerJ">
        <title>Extensive microbial diversity within the chicken gut microbiome revealed by metagenomics and culture.</title>
        <authorList>
            <person name="Gilroy R."/>
            <person name="Ravi A."/>
            <person name="Getino M."/>
            <person name="Pursley I."/>
            <person name="Horton D.L."/>
            <person name="Alikhan N.F."/>
            <person name="Baker D."/>
            <person name="Gharbi K."/>
            <person name="Hall N."/>
            <person name="Watson M."/>
            <person name="Adriaenssens E.M."/>
            <person name="Foster-Nyarko E."/>
            <person name="Jarju S."/>
            <person name="Secka A."/>
            <person name="Antonio M."/>
            <person name="Oren A."/>
            <person name="Chaudhuri R.R."/>
            <person name="La Ragione R."/>
            <person name="Hildebrand F."/>
            <person name="Pallen M.J."/>
        </authorList>
    </citation>
    <scope>NUCLEOTIDE SEQUENCE</scope>
    <source>
        <strain evidence="2">ChiGjej3B3-7149</strain>
    </source>
</reference>
<dbReference type="Proteomes" id="UP000824238">
    <property type="component" value="Unassembled WGS sequence"/>
</dbReference>
<keyword evidence="1" id="KW-0732">Signal</keyword>
<name>A0A9D1DJI9_9FIRM</name>
<dbReference type="Pfam" id="PF01547">
    <property type="entry name" value="SBP_bac_1"/>
    <property type="match status" value="1"/>
</dbReference>
<dbReference type="SUPFAM" id="SSF82171">
    <property type="entry name" value="DPP6 N-terminal domain-like"/>
    <property type="match status" value="1"/>
</dbReference>
<reference evidence="2" key="1">
    <citation type="submission" date="2020-10" db="EMBL/GenBank/DDBJ databases">
        <authorList>
            <person name="Gilroy R."/>
        </authorList>
    </citation>
    <scope>NUCLEOTIDE SEQUENCE</scope>
    <source>
        <strain evidence="2">ChiGjej3B3-7149</strain>
    </source>
</reference>
<dbReference type="PROSITE" id="PS51257">
    <property type="entry name" value="PROKAR_LIPOPROTEIN"/>
    <property type="match status" value="1"/>
</dbReference>
<sequence length="788" mass="86828">MKNSKRLAAFLLVAALMAGLLAGCGSPEGEQATDAPGQEATGLVWTSEFTDLGSAAGYVSSVSFAGGKFYFNTSDYDEEAQRSVEKLWCVDAAAGTMSELTGYAPPAAAQESEDSYSYINSVAAAENGDLLVSETVSMTVFELPEGFSGTEEEKYEYADYVSTDYLRLLDSTGAEKSIVDLTAAAEAVAQKLQGQEDMYGSSNYLSYMCAGPDGSALLMYNQRIAVLVDAQGQVQLCEDLQNWWDAPIVLPDGRPAFRGHEGDGSVLRPFNFETKSFDEDISLPYSAYHLYPSAGSYSFCYMDSSTLYGYDVATQTTTKLAMLINCDIDESTLRSAYMDENDEIICLLSDYSSDKTELARVKQVDAASLPQVTTLRLACNYISQDLRTQVLNFNRANKDVRIEVVDYSQFNTEDDYSAGVTKLNTEIISGNVPDIFVSDQLPIEQYGAKGLLYDLYTLIDADGELSRESFIPNILKAMESDGKLYSIASSFGIMSLVGNADVVGEEMGWTLQEMMDVINAHPEVQYVLDPGTTKAAILQTMLALNLNEYVDWATGECSFNSQDFIDVLNFCNMFPEEYDYDSNNYESTPALVSSGRQLLASFSASDFDSFQMYEAMFGGHLAFKGFPSAEGNGNVIMPTGSSLSISSTCKDVDAAWRFIRAMLVEDYYSNENYYFYGYPINQAAFDAAVAKAMEKQYETDPETGEQVEVSTGGWGWDDFYIEVYAMSEEQEAQLRELVGSVERCYRYDQNIMNLVTEESADFFAGNKTAEQAASLIQDRVSIYVAEQS</sequence>
<dbReference type="PANTHER" id="PTHR43649">
    <property type="entry name" value="ARABINOSE-BINDING PROTEIN-RELATED"/>
    <property type="match status" value="1"/>
</dbReference>
<dbReference type="EMBL" id="DVHH01000001">
    <property type="protein sequence ID" value="HIR53981.1"/>
    <property type="molecule type" value="Genomic_DNA"/>
</dbReference>
<accession>A0A9D1DJI9</accession>